<dbReference type="EMBL" id="JACHCA010000025">
    <property type="protein sequence ID" value="MBB6131522.1"/>
    <property type="molecule type" value="Genomic_DNA"/>
</dbReference>
<feature type="region of interest" description="Disordered" evidence="1">
    <location>
        <begin position="19"/>
        <end position="81"/>
    </location>
</feature>
<gene>
    <name evidence="2" type="ORF">HDF22_005673</name>
</gene>
<name>A0A841JMN1_9SPHI</name>
<sequence>MTEVKKSIIDLARIAQANLEKEKEQERLQKTVPNIHMPNIELKPNKEPAVQKAKPPDEPTDQGLNPDKNKQKLKESSKDPPLALFVNVSGNNLIEEIRHFDIPHENDKMNIGLHLKIDSETNEALQTLRLATGVSIRHLVSYLIRKMAREPEIKAKIMNSLNFTP</sequence>
<comment type="caution">
    <text evidence="2">The sequence shown here is derived from an EMBL/GenBank/DDBJ whole genome shotgun (WGS) entry which is preliminary data.</text>
</comment>
<accession>A0A841JMN1</accession>
<evidence type="ECO:0000313" key="3">
    <source>
        <dbReference type="Proteomes" id="UP000548326"/>
    </source>
</evidence>
<evidence type="ECO:0000256" key="1">
    <source>
        <dbReference type="SAM" id="MobiDB-lite"/>
    </source>
</evidence>
<reference evidence="2 3" key="1">
    <citation type="submission" date="2020-08" db="EMBL/GenBank/DDBJ databases">
        <title>Genomic Encyclopedia of Type Strains, Phase IV (KMG-V): Genome sequencing to study the core and pangenomes of soil and plant-associated prokaryotes.</title>
        <authorList>
            <person name="Whitman W."/>
        </authorList>
    </citation>
    <scope>NUCLEOTIDE SEQUENCE [LARGE SCALE GENOMIC DNA]</scope>
    <source>
        <strain evidence="2 3">MP601</strain>
    </source>
</reference>
<proteinExistence type="predicted"/>
<organism evidence="2 3">
    <name type="scientific">Mucilaginibacter lappiensis</name>
    <dbReference type="NCBI Taxonomy" id="354630"/>
    <lineage>
        <taxon>Bacteria</taxon>
        <taxon>Pseudomonadati</taxon>
        <taxon>Bacteroidota</taxon>
        <taxon>Sphingobacteriia</taxon>
        <taxon>Sphingobacteriales</taxon>
        <taxon>Sphingobacteriaceae</taxon>
        <taxon>Mucilaginibacter</taxon>
    </lineage>
</organism>
<dbReference type="AlphaFoldDB" id="A0A841JMN1"/>
<protein>
    <submittedName>
        <fullName evidence="2">Uncharacterized protein</fullName>
    </submittedName>
</protein>
<dbReference type="Proteomes" id="UP000548326">
    <property type="component" value="Unassembled WGS sequence"/>
</dbReference>
<feature type="compositionally biased region" description="Basic and acidic residues" evidence="1">
    <location>
        <begin position="67"/>
        <end position="78"/>
    </location>
</feature>
<feature type="compositionally biased region" description="Basic and acidic residues" evidence="1">
    <location>
        <begin position="19"/>
        <end position="29"/>
    </location>
</feature>
<evidence type="ECO:0000313" key="2">
    <source>
        <dbReference type="EMBL" id="MBB6131522.1"/>
    </source>
</evidence>
<dbReference type="RefSeq" id="WP_183589996.1">
    <property type="nucleotide sequence ID" value="NZ_JACHCA010000025.1"/>
</dbReference>